<evidence type="ECO:0000256" key="1">
    <source>
        <dbReference type="SAM" id="MobiDB-lite"/>
    </source>
</evidence>
<dbReference type="EMBL" id="JANAVB010020731">
    <property type="protein sequence ID" value="KAJ6826679.1"/>
    <property type="molecule type" value="Genomic_DNA"/>
</dbReference>
<reference evidence="2" key="2">
    <citation type="submission" date="2023-04" db="EMBL/GenBank/DDBJ databases">
        <authorList>
            <person name="Bruccoleri R.E."/>
            <person name="Oakeley E.J."/>
            <person name="Faust A.-M."/>
            <person name="Dessus-Babus S."/>
            <person name="Altorfer M."/>
            <person name="Burckhardt D."/>
            <person name="Oertli M."/>
            <person name="Naumann U."/>
            <person name="Petersen F."/>
            <person name="Wong J."/>
        </authorList>
    </citation>
    <scope>NUCLEOTIDE SEQUENCE</scope>
    <source>
        <strain evidence="2">GSM-AAB239-AS_SAM_17_03QT</strain>
        <tissue evidence="2">Leaf</tissue>
    </source>
</reference>
<feature type="compositionally biased region" description="Polar residues" evidence="1">
    <location>
        <begin position="1"/>
        <end position="10"/>
    </location>
</feature>
<dbReference type="EMBL" id="JANAVB010025106">
    <property type="protein sequence ID" value="KAJ6821142.1"/>
    <property type="molecule type" value="Genomic_DNA"/>
</dbReference>
<evidence type="ECO:0000313" key="3">
    <source>
        <dbReference type="EMBL" id="KAJ6826679.1"/>
    </source>
</evidence>
<evidence type="ECO:0000313" key="2">
    <source>
        <dbReference type="EMBL" id="KAJ6821142.1"/>
    </source>
</evidence>
<dbReference type="AlphaFoldDB" id="A0AAX6FXX7"/>
<dbReference type="Proteomes" id="UP001140949">
    <property type="component" value="Unassembled WGS sequence"/>
</dbReference>
<accession>A0AAX6FXX7</accession>
<reference evidence="2" key="1">
    <citation type="journal article" date="2023" name="GigaByte">
        <title>Genome assembly of the bearded iris, Iris pallida Lam.</title>
        <authorList>
            <person name="Bruccoleri R.E."/>
            <person name="Oakeley E.J."/>
            <person name="Faust A.M.E."/>
            <person name="Altorfer M."/>
            <person name="Dessus-Babus S."/>
            <person name="Burckhardt D."/>
            <person name="Oertli M."/>
            <person name="Naumann U."/>
            <person name="Petersen F."/>
            <person name="Wong J."/>
        </authorList>
    </citation>
    <scope>NUCLEOTIDE SEQUENCE</scope>
    <source>
        <strain evidence="2">GSM-AAB239-AS_SAM_17_03QT</strain>
    </source>
</reference>
<gene>
    <name evidence="3" type="ORF">M6B38_371010</name>
    <name evidence="2" type="ORF">M6B38_393805</name>
</gene>
<keyword evidence="4" id="KW-1185">Reference proteome</keyword>
<evidence type="ECO:0000313" key="4">
    <source>
        <dbReference type="Proteomes" id="UP001140949"/>
    </source>
</evidence>
<proteinExistence type="predicted"/>
<organism evidence="2 4">
    <name type="scientific">Iris pallida</name>
    <name type="common">Sweet iris</name>
    <dbReference type="NCBI Taxonomy" id="29817"/>
    <lineage>
        <taxon>Eukaryota</taxon>
        <taxon>Viridiplantae</taxon>
        <taxon>Streptophyta</taxon>
        <taxon>Embryophyta</taxon>
        <taxon>Tracheophyta</taxon>
        <taxon>Spermatophyta</taxon>
        <taxon>Magnoliopsida</taxon>
        <taxon>Liliopsida</taxon>
        <taxon>Asparagales</taxon>
        <taxon>Iridaceae</taxon>
        <taxon>Iridoideae</taxon>
        <taxon>Irideae</taxon>
        <taxon>Iris</taxon>
    </lineage>
</organism>
<protein>
    <submittedName>
        <fullName evidence="2">Extensin</fullName>
    </submittedName>
</protein>
<name>A0AAX6FXX7_IRIPA</name>
<feature type="region of interest" description="Disordered" evidence="1">
    <location>
        <begin position="1"/>
        <end position="48"/>
    </location>
</feature>
<sequence length="79" mass="8672">MSHKIISSVSKHQDTTRHHHTTLTLTIPDSVPPAHSTAPTPGCQPRPKFSLPLSMSVSFCQPSPMRRSSYSVNHSSSLH</sequence>
<comment type="caution">
    <text evidence="2">The sequence shown here is derived from an EMBL/GenBank/DDBJ whole genome shotgun (WGS) entry which is preliminary data.</text>
</comment>